<keyword evidence="6" id="KW-0802">TPR repeat</keyword>
<gene>
    <name evidence="9" type="ORF">APAL1065_LOCUS18617</name>
</gene>
<dbReference type="PROSITE" id="PS50076">
    <property type="entry name" value="DNAJ_2"/>
    <property type="match status" value="1"/>
</dbReference>
<dbReference type="InterPro" id="IPR036869">
    <property type="entry name" value="J_dom_sf"/>
</dbReference>
<dbReference type="Gene3D" id="1.10.287.110">
    <property type="entry name" value="DnaJ domain"/>
    <property type="match status" value="1"/>
</dbReference>
<feature type="domain" description="J" evidence="8">
    <location>
        <begin position="119"/>
        <end position="183"/>
    </location>
</feature>
<dbReference type="InterPro" id="IPR019734">
    <property type="entry name" value="TPR_rpt"/>
</dbReference>
<dbReference type="PANTHER" id="PTHR43908:SF3">
    <property type="entry name" value="AT29763P-RELATED"/>
    <property type="match status" value="1"/>
</dbReference>
<dbReference type="Pfam" id="PF09320">
    <property type="entry name" value="DUF1977"/>
    <property type="match status" value="1"/>
</dbReference>
<dbReference type="PROSITE" id="PS50005">
    <property type="entry name" value="TPR"/>
    <property type="match status" value="1"/>
</dbReference>
<evidence type="ECO:0000256" key="6">
    <source>
        <dbReference type="PROSITE-ProRule" id="PRU00339"/>
    </source>
</evidence>
<dbReference type="SUPFAM" id="SSF46565">
    <property type="entry name" value="Chaperone J-domain"/>
    <property type="match status" value="1"/>
</dbReference>
<keyword evidence="4" id="KW-1133">Transmembrane helix</keyword>
<keyword evidence="2" id="KW-0812">Transmembrane</keyword>
<dbReference type="CDD" id="cd06257">
    <property type="entry name" value="DnaJ"/>
    <property type="match status" value="1"/>
</dbReference>
<evidence type="ECO:0000256" key="3">
    <source>
        <dbReference type="ARBA" id="ARBA00022824"/>
    </source>
</evidence>
<keyword evidence="3" id="KW-0256">Endoplasmic reticulum</keyword>
<sequence>MEVNKDEAEKCLQIGAEAFKRGDHDRAIKFLTKSIRLYPLPGAEALLSQVKSQQQQAQQQQQSASSSARASANASASAAPRRSASTASSTTGADGREYTEEQTKIVKKVLRAKEGGRGAHYRVLGLEQSCSESEIKKAYRKLSLKVHPDKNSSPNADEAFKAVGLAYATLSDSNKRTIYDRYGEEDPDNVGGGMGGGMGGMGRRRGGGVHMNGQDVSPEEIFNMFFGGGGMPGGPGFHMHTTGFGPGMHFQQGGFGQPRRRGPAGGDPRRQRQQQQPQAQQSPSLGLLFQMLPLIMIMVMSFFRFGEDSTTNTVQNRYFSLTHNPPFVNPLKTKLTQVKEIPYFVSDKFLRTFYRDRYQLAQVERMVEKSYEQYLVDECDSQNRYKKSLQRKAALEKDPAEKAKKSQKANEFGLARCVELDDLFPNRPKKRSSRY</sequence>
<dbReference type="InterPro" id="IPR015399">
    <property type="entry name" value="DUF1977_DnaJ-like"/>
</dbReference>
<feature type="region of interest" description="Disordered" evidence="7">
    <location>
        <begin position="390"/>
        <end position="409"/>
    </location>
</feature>
<dbReference type="InterPro" id="IPR051100">
    <property type="entry name" value="DnaJ_subfamily_B/C"/>
</dbReference>
<evidence type="ECO:0000313" key="9">
    <source>
        <dbReference type="EMBL" id="CAD9978872.1"/>
    </source>
</evidence>
<evidence type="ECO:0000256" key="5">
    <source>
        <dbReference type="ARBA" id="ARBA00023136"/>
    </source>
</evidence>
<evidence type="ECO:0000256" key="1">
    <source>
        <dbReference type="ARBA" id="ARBA00004389"/>
    </source>
</evidence>
<feature type="compositionally biased region" description="Basic and acidic residues" evidence="7">
    <location>
        <begin position="393"/>
        <end position="404"/>
    </location>
</feature>
<dbReference type="InterPro" id="IPR001623">
    <property type="entry name" value="DnaJ_domain"/>
</dbReference>
<feature type="region of interest" description="Disordered" evidence="7">
    <location>
        <begin position="244"/>
        <end position="283"/>
    </location>
</feature>
<reference evidence="9" key="1">
    <citation type="submission" date="2021-01" db="EMBL/GenBank/DDBJ databases">
        <authorList>
            <person name="Corre E."/>
            <person name="Pelletier E."/>
            <person name="Niang G."/>
            <person name="Scheremetjew M."/>
            <person name="Finn R."/>
            <person name="Kale V."/>
            <person name="Holt S."/>
            <person name="Cochrane G."/>
            <person name="Meng A."/>
            <person name="Brown T."/>
            <person name="Cohen L."/>
        </authorList>
    </citation>
    <scope>NUCLEOTIDE SEQUENCE</scope>
    <source>
        <strain evidence="9">CCMP125</strain>
    </source>
</reference>
<dbReference type="SMART" id="SM00271">
    <property type="entry name" value="DnaJ"/>
    <property type="match status" value="1"/>
</dbReference>
<organism evidence="9">
    <name type="scientific">Entomoneis paludosa</name>
    <dbReference type="NCBI Taxonomy" id="265537"/>
    <lineage>
        <taxon>Eukaryota</taxon>
        <taxon>Sar</taxon>
        <taxon>Stramenopiles</taxon>
        <taxon>Ochrophyta</taxon>
        <taxon>Bacillariophyta</taxon>
        <taxon>Bacillariophyceae</taxon>
        <taxon>Bacillariophycidae</taxon>
        <taxon>Entomoneidaceae</taxon>
        <taxon>Entomoneis</taxon>
    </lineage>
</organism>
<keyword evidence="5" id="KW-0472">Membrane</keyword>
<feature type="repeat" description="TPR" evidence="6">
    <location>
        <begin position="8"/>
        <end position="41"/>
    </location>
</feature>
<feature type="compositionally biased region" description="Low complexity" evidence="7">
    <location>
        <begin position="52"/>
        <end position="93"/>
    </location>
</feature>
<evidence type="ECO:0000256" key="2">
    <source>
        <dbReference type="ARBA" id="ARBA00022692"/>
    </source>
</evidence>
<feature type="region of interest" description="Disordered" evidence="7">
    <location>
        <begin position="49"/>
        <end position="99"/>
    </location>
</feature>
<dbReference type="PROSITE" id="PS00636">
    <property type="entry name" value="DNAJ_1"/>
    <property type="match status" value="1"/>
</dbReference>
<evidence type="ECO:0000256" key="4">
    <source>
        <dbReference type="ARBA" id="ARBA00022989"/>
    </source>
</evidence>
<dbReference type="GO" id="GO:0071218">
    <property type="term" value="P:cellular response to misfolded protein"/>
    <property type="evidence" value="ECO:0007669"/>
    <property type="project" value="TreeGrafter"/>
</dbReference>
<proteinExistence type="predicted"/>
<dbReference type="InterPro" id="IPR018253">
    <property type="entry name" value="DnaJ_domain_CS"/>
</dbReference>
<dbReference type="GO" id="GO:0005789">
    <property type="term" value="C:endoplasmic reticulum membrane"/>
    <property type="evidence" value="ECO:0007669"/>
    <property type="project" value="UniProtKB-SubCell"/>
</dbReference>
<evidence type="ECO:0000259" key="8">
    <source>
        <dbReference type="PROSITE" id="PS50076"/>
    </source>
</evidence>
<dbReference type="Pfam" id="PF00226">
    <property type="entry name" value="DnaJ"/>
    <property type="match status" value="1"/>
</dbReference>
<dbReference type="EMBL" id="HBHT01027709">
    <property type="protein sequence ID" value="CAD9978872.1"/>
    <property type="molecule type" value="Transcribed_RNA"/>
</dbReference>
<name>A0A7S3DTG2_9STRA</name>
<dbReference type="PANTHER" id="PTHR43908">
    <property type="entry name" value="AT29763P-RELATED"/>
    <property type="match status" value="1"/>
</dbReference>
<accession>A0A7S3DTG2</accession>
<protein>
    <recommendedName>
        <fullName evidence="8">J domain-containing protein</fullName>
    </recommendedName>
</protein>
<dbReference type="PRINTS" id="PR00625">
    <property type="entry name" value="JDOMAIN"/>
</dbReference>
<dbReference type="AlphaFoldDB" id="A0A7S3DTG2"/>
<dbReference type="GO" id="GO:0030544">
    <property type="term" value="F:Hsp70 protein binding"/>
    <property type="evidence" value="ECO:0007669"/>
    <property type="project" value="TreeGrafter"/>
</dbReference>
<comment type="subcellular location">
    <subcellularLocation>
        <location evidence="1">Endoplasmic reticulum membrane</location>
        <topology evidence="1">Single-pass membrane protein</topology>
    </subcellularLocation>
</comment>
<evidence type="ECO:0000256" key="7">
    <source>
        <dbReference type="SAM" id="MobiDB-lite"/>
    </source>
</evidence>